<evidence type="ECO:0000259" key="9">
    <source>
        <dbReference type="Pfam" id="PF02878"/>
    </source>
</evidence>
<sequence>MSENLDLIVKERAEKWLSDSYDEETRKKVKQLIDNDPKELTESFYKDLEFGTGGLRGIMGVGTNRMNVYTVGMATQGLSNYLKKAFPDEPIRVAVGHDSRNNSRLFAERVADIFAANGFKVYLFDSLRPTPELSFAIRHLHCHSGVVVTASHNPKEYNGYKAYWSDGAQVVAPHDRNIIAEVQKITSPDQVMIWKGDRSENIEILDETFDQIYLEAVHGLSLSPDAVERYHDMKIVYTPLHGTGVILVPESLRKYGFTNILTVKEQNIPDGNFPTVESPNPEERSAMKMAIELAESEKAEVVLATDPDADRIGMALRDENGQYVLLNGNQTCSLLVYYIVKRWSELGRLRGKEYIVKTIVTTELVARIAESFGVRHFDCLTGFKYIATVMRNHEQTMQYICGGEESFGFLAEDFVRDKDAVSACSLAAEAAAWAKSQDMTLYELLKEMYVRYGFFREALVSVVRKGKEGQEEIAKMMSDYRSDPPRSLGGSPIVVIKDYLNGEALDLTNGSKTPIDMERSNVLQFTTADSTVVSIRPSGTEPKIKFYFGVRAELNDTARFNEVQAELDGKIESIKKEMGLV</sequence>
<evidence type="ECO:0000256" key="7">
    <source>
        <dbReference type="RuleBase" id="RU004326"/>
    </source>
</evidence>
<evidence type="ECO:0000259" key="8">
    <source>
        <dbReference type="Pfam" id="PF00408"/>
    </source>
</evidence>
<dbReference type="PRINTS" id="PR00509">
    <property type="entry name" value="PGMPMM"/>
</dbReference>
<evidence type="ECO:0000313" key="12">
    <source>
        <dbReference type="EMBL" id="UWN57663.1"/>
    </source>
</evidence>
<dbReference type="InterPro" id="IPR005841">
    <property type="entry name" value="Alpha-D-phosphohexomutase_SF"/>
</dbReference>
<dbReference type="InterPro" id="IPR016055">
    <property type="entry name" value="A-D-PHexomutase_a/b/a-I/II/III"/>
</dbReference>
<feature type="domain" description="Alpha-D-phosphohexomutase alpha/beta/alpha" evidence="10">
    <location>
        <begin position="225"/>
        <end position="321"/>
    </location>
</feature>
<dbReference type="GeneID" id="82890563"/>
<dbReference type="Pfam" id="PF02879">
    <property type="entry name" value="PGM_PMM_II"/>
    <property type="match status" value="1"/>
</dbReference>
<dbReference type="CDD" id="cd05799">
    <property type="entry name" value="PGM2"/>
    <property type="match status" value="1"/>
</dbReference>
<dbReference type="InterPro" id="IPR005845">
    <property type="entry name" value="A-D-PHexomutase_a/b/a-II"/>
</dbReference>
<protein>
    <submittedName>
        <fullName evidence="12">Phospho-sugar mutase</fullName>
    </submittedName>
</protein>
<feature type="domain" description="Alpha-D-phosphohexomutase C-terminal" evidence="8">
    <location>
        <begin position="519"/>
        <end position="563"/>
    </location>
</feature>
<evidence type="ECO:0000256" key="1">
    <source>
        <dbReference type="ARBA" id="ARBA00001946"/>
    </source>
</evidence>
<evidence type="ECO:0000256" key="2">
    <source>
        <dbReference type="ARBA" id="ARBA00010231"/>
    </source>
</evidence>
<dbReference type="EMBL" id="CP102294">
    <property type="protein sequence ID" value="UWN57663.1"/>
    <property type="molecule type" value="Genomic_DNA"/>
</dbReference>
<comment type="similarity">
    <text evidence="2 7">Belongs to the phosphohexose mutase family.</text>
</comment>
<reference evidence="12" key="1">
    <citation type="journal article" date="2022" name="Cell">
        <title>Design, construction, and in vivo augmentation of a complex gut microbiome.</title>
        <authorList>
            <person name="Cheng A.G."/>
            <person name="Ho P.Y."/>
            <person name="Aranda-Diaz A."/>
            <person name="Jain S."/>
            <person name="Yu F.B."/>
            <person name="Meng X."/>
            <person name="Wang M."/>
            <person name="Iakiviak M."/>
            <person name="Nagashima K."/>
            <person name="Zhao A."/>
            <person name="Murugkar P."/>
            <person name="Patil A."/>
            <person name="Atabakhsh K."/>
            <person name="Weakley A."/>
            <person name="Yan J."/>
            <person name="Brumbaugh A.R."/>
            <person name="Higginbottom S."/>
            <person name="Dimas A."/>
            <person name="Shiver A.L."/>
            <person name="Deutschbauer A."/>
            <person name="Neff N."/>
            <person name="Sonnenburg J.L."/>
            <person name="Huang K.C."/>
            <person name="Fischbach M.A."/>
        </authorList>
    </citation>
    <scope>NUCLEOTIDE SEQUENCE</scope>
    <source>
        <strain evidence="12">AP11</strain>
    </source>
</reference>
<dbReference type="SUPFAM" id="SSF55957">
    <property type="entry name" value="Phosphoglucomutase, C-terminal domain"/>
    <property type="match status" value="1"/>
</dbReference>
<keyword evidence="13" id="KW-1185">Reference proteome</keyword>
<dbReference type="InterPro" id="IPR005843">
    <property type="entry name" value="A-D-PHexomutase_C"/>
</dbReference>
<dbReference type="RefSeq" id="WP_019244919.1">
    <property type="nucleotide sequence ID" value="NZ_CAPH01000005.1"/>
</dbReference>
<dbReference type="InterPro" id="IPR005844">
    <property type="entry name" value="A-D-PHexomutase_a/b/a-I"/>
</dbReference>
<dbReference type="Proteomes" id="UP001059295">
    <property type="component" value="Chromosome"/>
</dbReference>
<evidence type="ECO:0000259" key="10">
    <source>
        <dbReference type="Pfam" id="PF02879"/>
    </source>
</evidence>
<keyword evidence="3" id="KW-0597">Phosphoprotein</keyword>
<dbReference type="InterPro" id="IPR016066">
    <property type="entry name" value="A-D-PHexomutase_CS"/>
</dbReference>
<evidence type="ECO:0000313" key="13">
    <source>
        <dbReference type="Proteomes" id="UP001059295"/>
    </source>
</evidence>
<dbReference type="Pfam" id="PF00408">
    <property type="entry name" value="PGM_PMM_IV"/>
    <property type="match status" value="1"/>
</dbReference>
<dbReference type="Pfam" id="PF02878">
    <property type="entry name" value="PGM_PMM_I"/>
    <property type="match status" value="1"/>
</dbReference>
<dbReference type="Gene3D" id="3.30.310.50">
    <property type="entry name" value="Alpha-D-phosphohexomutase, C-terminal domain"/>
    <property type="match status" value="1"/>
</dbReference>
<organism evidence="12 13">
    <name type="scientific">Alistipes ihumii AP11</name>
    <dbReference type="NCBI Taxonomy" id="1211813"/>
    <lineage>
        <taxon>Bacteria</taxon>
        <taxon>Pseudomonadati</taxon>
        <taxon>Bacteroidota</taxon>
        <taxon>Bacteroidia</taxon>
        <taxon>Bacteroidales</taxon>
        <taxon>Rikenellaceae</taxon>
        <taxon>Alistipes</taxon>
    </lineage>
</organism>
<keyword evidence="5 7" id="KW-0460">Magnesium</keyword>
<dbReference type="SUPFAM" id="SSF53738">
    <property type="entry name" value="Phosphoglucomutase, first 3 domains"/>
    <property type="match status" value="3"/>
</dbReference>
<proteinExistence type="inferred from homology"/>
<comment type="cofactor">
    <cofactor evidence="1">
        <name>Mg(2+)</name>
        <dbReference type="ChEBI" id="CHEBI:18420"/>
    </cofactor>
</comment>
<keyword evidence="6" id="KW-0413">Isomerase</keyword>
<evidence type="ECO:0000256" key="5">
    <source>
        <dbReference type="ARBA" id="ARBA00022842"/>
    </source>
</evidence>
<dbReference type="PANTHER" id="PTHR45745:SF1">
    <property type="entry name" value="PHOSPHOGLUCOMUTASE 2B-RELATED"/>
    <property type="match status" value="1"/>
</dbReference>
<dbReference type="Gene3D" id="3.40.120.10">
    <property type="entry name" value="Alpha-D-Glucose-1,6-Bisphosphate, subunit A, domain 3"/>
    <property type="match status" value="3"/>
</dbReference>
<dbReference type="Pfam" id="PF02880">
    <property type="entry name" value="PGM_PMM_III"/>
    <property type="match status" value="1"/>
</dbReference>
<dbReference type="PROSITE" id="PS00710">
    <property type="entry name" value="PGM_PMM"/>
    <property type="match status" value="1"/>
</dbReference>
<name>A0ABY5V1B9_9BACT</name>
<dbReference type="InterPro" id="IPR005846">
    <property type="entry name" value="A-D-PHexomutase_a/b/a-III"/>
</dbReference>
<dbReference type="InterPro" id="IPR036900">
    <property type="entry name" value="A-D-PHexomutase_C_sf"/>
</dbReference>
<evidence type="ECO:0000259" key="11">
    <source>
        <dbReference type="Pfam" id="PF02880"/>
    </source>
</evidence>
<evidence type="ECO:0000256" key="4">
    <source>
        <dbReference type="ARBA" id="ARBA00022723"/>
    </source>
</evidence>
<gene>
    <name evidence="12" type="ORF">NQ491_02475</name>
</gene>
<dbReference type="PANTHER" id="PTHR45745">
    <property type="entry name" value="PHOSPHOMANNOMUTASE 45A"/>
    <property type="match status" value="1"/>
</dbReference>
<feature type="domain" description="Alpha-D-phosphohexomutase alpha/beta/alpha" evidence="11">
    <location>
        <begin position="327"/>
        <end position="452"/>
    </location>
</feature>
<feature type="domain" description="Alpha-D-phosphohexomutase alpha/beta/alpha" evidence="9">
    <location>
        <begin position="49"/>
        <end position="187"/>
    </location>
</feature>
<keyword evidence="4 7" id="KW-0479">Metal-binding</keyword>
<accession>A0ABY5V1B9</accession>
<evidence type="ECO:0000256" key="6">
    <source>
        <dbReference type="ARBA" id="ARBA00023235"/>
    </source>
</evidence>
<evidence type="ECO:0000256" key="3">
    <source>
        <dbReference type="ARBA" id="ARBA00022553"/>
    </source>
</evidence>